<evidence type="ECO:0000313" key="2">
    <source>
        <dbReference type="Proteomes" id="UP000886998"/>
    </source>
</evidence>
<organism evidence="1 2">
    <name type="scientific">Trichonephila inaurata madagascariensis</name>
    <dbReference type="NCBI Taxonomy" id="2747483"/>
    <lineage>
        <taxon>Eukaryota</taxon>
        <taxon>Metazoa</taxon>
        <taxon>Ecdysozoa</taxon>
        <taxon>Arthropoda</taxon>
        <taxon>Chelicerata</taxon>
        <taxon>Arachnida</taxon>
        <taxon>Araneae</taxon>
        <taxon>Araneomorphae</taxon>
        <taxon>Entelegynae</taxon>
        <taxon>Araneoidea</taxon>
        <taxon>Nephilidae</taxon>
        <taxon>Trichonephila</taxon>
        <taxon>Trichonephila inaurata</taxon>
    </lineage>
</organism>
<comment type="caution">
    <text evidence="1">The sequence shown here is derived from an EMBL/GenBank/DDBJ whole genome shotgun (WGS) entry which is preliminary data.</text>
</comment>
<gene>
    <name evidence="1" type="ORF">TNIN_104341</name>
</gene>
<accession>A0A8X6YG12</accession>
<keyword evidence="2" id="KW-1185">Reference proteome</keyword>
<dbReference type="EMBL" id="BMAV01019307">
    <property type="protein sequence ID" value="GFY72250.1"/>
    <property type="molecule type" value="Genomic_DNA"/>
</dbReference>
<reference evidence="1" key="1">
    <citation type="submission" date="2020-08" db="EMBL/GenBank/DDBJ databases">
        <title>Multicomponent nature underlies the extraordinary mechanical properties of spider dragline silk.</title>
        <authorList>
            <person name="Kono N."/>
            <person name="Nakamura H."/>
            <person name="Mori M."/>
            <person name="Yoshida Y."/>
            <person name="Ohtoshi R."/>
            <person name="Malay A.D."/>
            <person name="Moran D.A.P."/>
            <person name="Tomita M."/>
            <person name="Numata K."/>
            <person name="Arakawa K."/>
        </authorList>
    </citation>
    <scope>NUCLEOTIDE SEQUENCE</scope>
</reference>
<evidence type="ECO:0000313" key="1">
    <source>
        <dbReference type="EMBL" id="GFY72250.1"/>
    </source>
</evidence>
<sequence>MENGVQPLTLGWANTWVSLEIFLAGDGLMERVVFMPLKSWIWDKIHWRKKKKTPRETNFWARTSSADDDCRNFPLPGNPGKPEGGQTNARVLGRGSFQGTVPFFYHPITLRMVRRRSNSLDTKEMC</sequence>
<protein>
    <submittedName>
        <fullName evidence="1">Uncharacterized protein</fullName>
    </submittedName>
</protein>
<dbReference type="AlphaFoldDB" id="A0A8X6YG12"/>
<proteinExistence type="predicted"/>
<dbReference type="Proteomes" id="UP000886998">
    <property type="component" value="Unassembled WGS sequence"/>
</dbReference>
<name>A0A8X6YG12_9ARAC</name>